<gene>
    <name evidence="7" type="ORF">SSCH_30004</name>
</gene>
<dbReference type="SMART" id="SM00490">
    <property type="entry name" value="HELICc"/>
    <property type="match status" value="1"/>
</dbReference>
<proteinExistence type="predicted"/>
<organism evidence="7 8">
    <name type="scientific">Syntrophaceticus schinkii</name>
    <dbReference type="NCBI Taxonomy" id="499207"/>
    <lineage>
        <taxon>Bacteria</taxon>
        <taxon>Bacillati</taxon>
        <taxon>Bacillota</taxon>
        <taxon>Clostridia</taxon>
        <taxon>Thermoanaerobacterales</taxon>
        <taxon>Thermoanaerobacterales Family III. Incertae Sedis</taxon>
        <taxon>Syntrophaceticus</taxon>
    </lineage>
</organism>
<dbReference type="InterPro" id="IPR001650">
    <property type="entry name" value="Helicase_C-like"/>
</dbReference>
<evidence type="ECO:0000256" key="2">
    <source>
        <dbReference type="ARBA" id="ARBA00022801"/>
    </source>
</evidence>
<protein>
    <submittedName>
        <fullName evidence="7">Helicase-like protein</fullName>
    </submittedName>
</protein>
<dbReference type="OrthoDB" id="9810236at2"/>
<dbReference type="InterPro" id="IPR011545">
    <property type="entry name" value="DEAD/DEAH_box_helicase_dom"/>
</dbReference>
<dbReference type="GO" id="GO:0004386">
    <property type="term" value="F:helicase activity"/>
    <property type="evidence" value="ECO:0007669"/>
    <property type="project" value="UniProtKB-KW"/>
</dbReference>
<evidence type="ECO:0000256" key="3">
    <source>
        <dbReference type="ARBA" id="ARBA00022806"/>
    </source>
</evidence>
<dbReference type="GO" id="GO:0003676">
    <property type="term" value="F:nucleic acid binding"/>
    <property type="evidence" value="ECO:0007669"/>
    <property type="project" value="InterPro"/>
</dbReference>
<keyword evidence="1" id="KW-0547">Nucleotide-binding</keyword>
<dbReference type="Gene3D" id="3.40.50.300">
    <property type="entry name" value="P-loop containing nucleotide triphosphate hydrolases"/>
    <property type="match status" value="2"/>
</dbReference>
<dbReference type="AlphaFoldDB" id="A0A0B7MLR6"/>
<evidence type="ECO:0000256" key="5">
    <source>
        <dbReference type="ARBA" id="ARBA00023118"/>
    </source>
</evidence>
<dbReference type="Pfam" id="PF00270">
    <property type="entry name" value="DEAD"/>
    <property type="match status" value="1"/>
</dbReference>
<dbReference type="GO" id="GO:0016787">
    <property type="term" value="F:hydrolase activity"/>
    <property type="evidence" value="ECO:0007669"/>
    <property type="project" value="UniProtKB-KW"/>
</dbReference>
<sequence length="549" mass="62015">MEYRILLSCLVDADYSDTAGEQLHCPKTCWAERLKKLDCYIQDLQIDSGNPQSERNQLRSEFYDYCRNAATEKPLEYCDSPVGTGKTTAVMAHMLKSAAKNGLRHIFVVLPYTNIICQTVEILRKALVLDGENPAEVVAEHHHQADFESIELRQLASTWTAPIIVTTAVQFFETIASNFPSKLRKLHQLPGSGIIIDESHAVLPLNLMLPAWNWITELTNKWGCRFCLCSGTSFKFWENEAFIKISNTKVYPLLKYELSQKLEQYESNRISLNALTKDVPHFKDISELINFLTKDHGSRLVVMNTVRSAAFLAMTLRNSGHDVLHLSTALTPSDREVVINEVRRRLNPTTNYNTGWTLVATSCVECGLDFSFHYGFCELRSLQSYLQLGGRISRNREYDDSSLICFTIQDDSLGFNPAFEIPRNVFKKLIRSGRLSTLTITNAVSKGFNMECKMGGLSDNVCKRERRNAFVDVAKGFRLIPDDTVTVIADPDLLAKLSAGAVISARELQRGSVNLRKSVIKQLHLQESELPSLTIGQYDSFLGYMKRLL</sequence>
<accession>A0A0B7MLR6</accession>
<dbReference type="EMBL" id="CDRZ01000223">
    <property type="protein sequence ID" value="CEO88901.1"/>
    <property type="molecule type" value="Genomic_DNA"/>
</dbReference>
<dbReference type="GO" id="GO:0051607">
    <property type="term" value="P:defense response to virus"/>
    <property type="evidence" value="ECO:0007669"/>
    <property type="project" value="UniProtKB-KW"/>
</dbReference>
<evidence type="ECO:0000259" key="6">
    <source>
        <dbReference type="SMART" id="SM00490"/>
    </source>
</evidence>
<keyword evidence="8" id="KW-1185">Reference proteome</keyword>
<dbReference type="InterPro" id="IPR027417">
    <property type="entry name" value="P-loop_NTPase"/>
</dbReference>
<keyword evidence="4" id="KW-0067">ATP-binding</keyword>
<name>A0A0B7MLR6_9FIRM</name>
<evidence type="ECO:0000313" key="7">
    <source>
        <dbReference type="EMBL" id="CEO88901.1"/>
    </source>
</evidence>
<evidence type="ECO:0000313" key="8">
    <source>
        <dbReference type="Proteomes" id="UP000046155"/>
    </source>
</evidence>
<keyword evidence="2" id="KW-0378">Hydrolase</keyword>
<dbReference type="InterPro" id="IPR054712">
    <property type="entry name" value="Cas3-like_dom"/>
</dbReference>
<dbReference type="GO" id="GO:0005524">
    <property type="term" value="F:ATP binding"/>
    <property type="evidence" value="ECO:0007669"/>
    <property type="project" value="UniProtKB-KW"/>
</dbReference>
<dbReference type="Proteomes" id="UP000046155">
    <property type="component" value="Unassembled WGS sequence"/>
</dbReference>
<dbReference type="SUPFAM" id="SSF52540">
    <property type="entry name" value="P-loop containing nucleoside triphosphate hydrolases"/>
    <property type="match status" value="1"/>
</dbReference>
<feature type="domain" description="Helicase C-terminal" evidence="6">
    <location>
        <begin position="310"/>
        <end position="396"/>
    </location>
</feature>
<dbReference type="Pfam" id="PF22590">
    <property type="entry name" value="Cas3-like_C_2"/>
    <property type="match status" value="1"/>
</dbReference>
<evidence type="ECO:0000256" key="4">
    <source>
        <dbReference type="ARBA" id="ARBA00022840"/>
    </source>
</evidence>
<keyword evidence="5" id="KW-0051">Antiviral defense</keyword>
<reference evidence="8" key="1">
    <citation type="submission" date="2015-01" db="EMBL/GenBank/DDBJ databases">
        <authorList>
            <person name="Manzoor Shahid"/>
            <person name="Zubair Saima"/>
        </authorList>
    </citation>
    <scope>NUCLEOTIDE SEQUENCE [LARGE SCALE GENOMIC DNA]</scope>
    <source>
        <strain evidence="8">Sp3</strain>
    </source>
</reference>
<evidence type="ECO:0000256" key="1">
    <source>
        <dbReference type="ARBA" id="ARBA00022741"/>
    </source>
</evidence>
<keyword evidence="3 7" id="KW-0347">Helicase</keyword>